<name>A0ABS6XC60_9BACT</name>
<dbReference type="EMBL" id="JAHWXQ010000002">
    <property type="protein sequence ID" value="MBW3365581.1"/>
    <property type="molecule type" value="Genomic_DNA"/>
</dbReference>
<proteinExistence type="predicted"/>
<protein>
    <recommendedName>
        <fullName evidence="4">DUF5602 domain-containing protein</fullName>
    </recommendedName>
</protein>
<gene>
    <name evidence="2" type="ORF">KYK27_11020</name>
</gene>
<feature type="chain" id="PRO_5047212983" description="DUF5602 domain-containing protein" evidence="1">
    <location>
        <begin position="19"/>
        <end position="277"/>
    </location>
</feature>
<comment type="caution">
    <text evidence="2">The sequence shown here is derived from an EMBL/GenBank/DDBJ whole genome shotgun (WGS) entry which is preliminary data.</text>
</comment>
<organism evidence="2 3">
    <name type="scientific">Pontibacter populi</name>
    <dbReference type="NCBI Taxonomy" id="890055"/>
    <lineage>
        <taxon>Bacteria</taxon>
        <taxon>Pseudomonadati</taxon>
        <taxon>Bacteroidota</taxon>
        <taxon>Cytophagia</taxon>
        <taxon>Cytophagales</taxon>
        <taxon>Hymenobacteraceae</taxon>
        <taxon>Pontibacter</taxon>
    </lineage>
</organism>
<dbReference type="RefSeq" id="WP_199110050.1">
    <property type="nucleotide sequence ID" value="NZ_JAHWXQ010000002.1"/>
</dbReference>
<accession>A0ABS6XC60</accession>
<keyword evidence="3" id="KW-1185">Reference proteome</keyword>
<sequence length="277" mass="30827">MKKLFMHSHRLLQTLALASVFLLSGCEKTQDVEPTASLGNDQKKAKTTETKIYYGDAVAIGDGTAWVWVEVMQGKPIAMGIEFTEGVLDGISEEEMYEFVLPLPGPAHSTGYKTVTIGWNPMGHEPTGVYTLPHFDFHFYMQTEGQIMQIAGGPDEGAWSLVGTVFPEYYTFGPEPFAVPHMGVHWSDVRSPEFSPAGFSRTFIYGSDDDRVTFLEPMITLEYLESLAAGDSETLPVPSLLSYVDPGYYPQSYTVTHTTDGTYSIVLTDLMFRNRNR</sequence>
<reference evidence="2 3" key="1">
    <citation type="submission" date="2021-07" db="EMBL/GenBank/DDBJ databases">
        <authorList>
            <person name="Kim M.K."/>
        </authorList>
    </citation>
    <scope>NUCLEOTIDE SEQUENCE [LARGE SCALE GENOMIC DNA]</scope>
    <source>
        <strain evidence="2 3">HLY7-15</strain>
    </source>
</reference>
<evidence type="ECO:0000313" key="2">
    <source>
        <dbReference type="EMBL" id="MBW3365581.1"/>
    </source>
</evidence>
<feature type="signal peptide" evidence="1">
    <location>
        <begin position="1"/>
        <end position="18"/>
    </location>
</feature>
<evidence type="ECO:0000256" key="1">
    <source>
        <dbReference type="SAM" id="SignalP"/>
    </source>
</evidence>
<dbReference type="PROSITE" id="PS51257">
    <property type="entry name" value="PROKAR_LIPOPROTEIN"/>
    <property type="match status" value="1"/>
</dbReference>
<evidence type="ECO:0008006" key="4">
    <source>
        <dbReference type="Google" id="ProtNLM"/>
    </source>
</evidence>
<dbReference type="InterPro" id="IPR033786">
    <property type="entry name" value="TTHB210-like"/>
</dbReference>
<dbReference type="Proteomes" id="UP000774935">
    <property type="component" value="Unassembled WGS sequence"/>
</dbReference>
<dbReference type="CDD" id="cd11669">
    <property type="entry name" value="TTHB210-like"/>
    <property type="match status" value="1"/>
</dbReference>
<keyword evidence="1" id="KW-0732">Signal</keyword>
<evidence type="ECO:0000313" key="3">
    <source>
        <dbReference type="Proteomes" id="UP000774935"/>
    </source>
</evidence>